<dbReference type="Pfam" id="PF24681">
    <property type="entry name" value="Kelch_KLHDC2_KLHL20_DRC7"/>
    <property type="match status" value="1"/>
</dbReference>
<protein>
    <recommendedName>
        <fullName evidence="5">Kelch domain-containing protein 10</fullName>
    </recommendedName>
</protein>
<dbReference type="PANTHER" id="PTHR46228">
    <property type="entry name" value="KELCH DOMAIN-CONTAINING PROTEIN"/>
    <property type="match status" value="1"/>
</dbReference>
<evidence type="ECO:0008006" key="5">
    <source>
        <dbReference type="Google" id="ProtNLM"/>
    </source>
</evidence>
<dbReference type="Proteomes" id="UP000031668">
    <property type="component" value="Unassembled WGS sequence"/>
</dbReference>
<evidence type="ECO:0000256" key="1">
    <source>
        <dbReference type="ARBA" id="ARBA00022441"/>
    </source>
</evidence>
<evidence type="ECO:0000256" key="2">
    <source>
        <dbReference type="ARBA" id="ARBA00022737"/>
    </source>
</evidence>
<evidence type="ECO:0000313" key="3">
    <source>
        <dbReference type="EMBL" id="KII74860.1"/>
    </source>
</evidence>
<sequence>MNLESEQLGPGNRIHFCMTSVREFIIIYGGYDCDAGTECNELWRYNTINGLWKRYETPIEIKDTCLSCSICPVGNLVYIFGGSCFCNEYRQTNSIVSFDIDNASWETVFPHTYERDLNTPPPMCGNLLIYHNGCLYIVGTLQVDQDIHNMYMFCLKTSAWSHVIQKSAKPIFEYQIIGTVYKNQ</sequence>
<keyword evidence="1" id="KW-0880">Kelch repeat</keyword>
<dbReference type="SUPFAM" id="SSF117281">
    <property type="entry name" value="Kelch motif"/>
    <property type="match status" value="1"/>
</dbReference>
<evidence type="ECO:0000313" key="4">
    <source>
        <dbReference type="Proteomes" id="UP000031668"/>
    </source>
</evidence>
<dbReference type="PANTHER" id="PTHR46228:SF2">
    <property type="entry name" value="KELCH REPEAT PROTEIN (AFU_ORTHOLOGUE AFUA_4G14350)"/>
    <property type="match status" value="1"/>
</dbReference>
<proteinExistence type="predicted"/>
<gene>
    <name evidence="3" type="ORF">RF11_13002</name>
</gene>
<dbReference type="OrthoDB" id="5953725at2759"/>
<keyword evidence="2" id="KW-0677">Repeat</keyword>
<dbReference type="AlphaFoldDB" id="A0A0C2NER1"/>
<organism evidence="3 4">
    <name type="scientific">Thelohanellus kitauei</name>
    <name type="common">Myxosporean</name>
    <dbReference type="NCBI Taxonomy" id="669202"/>
    <lineage>
        <taxon>Eukaryota</taxon>
        <taxon>Metazoa</taxon>
        <taxon>Cnidaria</taxon>
        <taxon>Myxozoa</taxon>
        <taxon>Myxosporea</taxon>
        <taxon>Bivalvulida</taxon>
        <taxon>Platysporina</taxon>
        <taxon>Myxobolidae</taxon>
        <taxon>Thelohanellus</taxon>
    </lineage>
</organism>
<dbReference type="InterPro" id="IPR015915">
    <property type="entry name" value="Kelch-typ_b-propeller"/>
</dbReference>
<dbReference type="EMBL" id="JWZT01000219">
    <property type="protein sequence ID" value="KII74860.1"/>
    <property type="molecule type" value="Genomic_DNA"/>
</dbReference>
<comment type="caution">
    <text evidence="3">The sequence shown here is derived from an EMBL/GenBank/DDBJ whole genome shotgun (WGS) entry which is preliminary data.</text>
</comment>
<dbReference type="Gene3D" id="2.120.10.80">
    <property type="entry name" value="Kelch-type beta propeller"/>
    <property type="match status" value="1"/>
</dbReference>
<accession>A0A0C2NER1</accession>
<reference evidence="3 4" key="1">
    <citation type="journal article" date="2014" name="Genome Biol. Evol.">
        <title>The genome of the myxosporean Thelohanellus kitauei shows adaptations to nutrient acquisition within its fish host.</title>
        <authorList>
            <person name="Yang Y."/>
            <person name="Xiong J."/>
            <person name="Zhou Z."/>
            <person name="Huo F."/>
            <person name="Miao W."/>
            <person name="Ran C."/>
            <person name="Liu Y."/>
            <person name="Zhang J."/>
            <person name="Feng J."/>
            <person name="Wang M."/>
            <person name="Wang M."/>
            <person name="Wang L."/>
            <person name="Yao B."/>
        </authorList>
    </citation>
    <scope>NUCLEOTIDE SEQUENCE [LARGE SCALE GENOMIC DNA]</scope>
    <source>
        <strain evidence="3">Wuqing</strain>
    </source>
</reference>
<name>A0A0C2NER1_THEKT</name>
<keyword evidence="4" id="KW-1185">Reference proteome</keyword>